<dbReference type="SMART" id="SM00848">
    <property type="entry name" value="Inhibitor_I29"/>
    <property type="match status" value="1"/>
</dbReference>
<dbReference type="InterPro" id="IPR025660">
    <property type="entry name" value="Pept_his_AS"/>
</dbReference>
<reference evidence="13" key="1">
    <citation type="submission" date="2025-08" db="UniProtKB">
        <authorList>
            <consortium name="RefSeq"/>
        </authorList>
    </citation>
    <scope>IDENTIFICATION</scope>
</reference>
<dbReference type="SUPFAM" id="SSF54001">
    <property type="entry name" value="Cysteine proteinases"/>
    <property type="match status" value="1"/>
</dbReference>
<evidence type="ECO:0000313" key="13">
    <source>
        <dbReference type="RefSeq" id="XP_011024366.1"/>
    </source>
</evidence>
<protein>
    <submittedName>
        <fullName evidence="13">Cysteine proteinase 15A</fullName>
    </submittedName>
</protein>
<dbReference type="InterPro" id="IPR039417">
    <property type="entry name" value="Peptidase_C1A_papain-like"/>
</dbReference>
<feature type="domain" description="Peptidase C1A papain C-terminal" evidence="10">
    <location>
        <begin position="151"/>
        <end position="376"/>
    </location>
</feature>
<evidence type="ECO:0000256" key="6">
    <source>
        <dbReference type="ARBA" id="ARBA00023145"/>
    </source>
</evidence>
<keyword evidence="3 9" id="KW-0732">Signal</keyword>
<comment type="similarity">
    <text evidence="1">Belongs to the peptidase C1 family.</text>
</comment>
<evidence type="ECO:0000256" key="7">
    <source>
        <dbReference type="ARBA" id="ARBA00023157"/>
    </source>
</evidence>
<keyword evidence="12" id="KW-1185">Reference proteome</keyword>
<dbReference type="CDD" id="cd02248">
    <property type="entry name" value="Peptidase_C1A"/>
    <property type="match status" value="1"/>
</dbReference>
<dbReference type="PROSITE" id="PS00639">
    <property type="entry name" value="THIOL_PROTEASE_HIS"/>
    <property type="match status" value="1"/>
</dbReference>
<feature type="domain" description="Cathepsin propeptide inhibitor" evidence="11">
    <location>
        <begin position="67"/>
        <end position="123"/>
    </location>
</feature>
<dbReference type="GO" id="GO:0006508">
    <property type="term" value="P:proteolysis"/>
    <property type="evidence" value="ECO:0007669"/>
    <property type="project" value="UniProtKB-KW"/>
</dbReference>
<feature type="chain" id="PRO_5042516398" evidence="9">
    <location>
        <begin position="27"/>
        <end position="380"/>
    </location>
</feature>
<gene>
    <name evidence="13" type="primary">LOC105125550</name>
</gene>
<feature type="signal peptide" evidence="9">
    <location>
        <begin position="1"/>
        <end position="26"/>
    </location>
</feature>
<evidence type="ECO:0000259" key="11">
    <source>
        <dbReference type="SMART" id="SM00848"/>
    </source>
</evidence>
<keyword evidence="8" id="KW-0325">Glycoprotein</keyword>
<dbReference type="Pfam" id="PF00112">
    <property type="entry name" value="Peptidase_C1"/>
    <property type="match status" value="1"/>
</dbReference>
<evidence type="ECO:0000313" key="12">
    <source>
        <dbReference type="Proteomes" id="UP000694918"/>
    </source>
</evidence>
<organism evidence="12 13">
    <name type="scientific">Populus euphratica</name>
    <name type="common">Euphrates poplar</name>
    <dbReference type="NCBI Taxonomy" id="75702"/>
    <lineage>
        <taxon>Eukaryota</taxon>
        <taxon>Viridiplantae</taxon>
        <taxon>Streptophyta</taxon>
        <taxon>Embryophyta</taxon>
        <taxon>Tracheophyta</taxon>
        <taxon>Spermatophyta</taxon>
        <taxon>Magnoliopsida</taxon>
        <taxon>eudicotyledons</taxon>
        <taxon>Gunneridae</taxon>
        <taxon>Pentapetalae</taxon>
        <taxon>rosids</taxon>
        <taxon>fabids</taxon>
        <taxon>Malpighiales</taxon>
        <taxon>Salicaceae</taxon>
        <taxon>Saliceae</taxon>
        <taxon>Populus</taxon>
    </lineage>
</organism>
<dbReference type="InterPro" id="IPR038765">
    <property type="entry name" value="Papain-like_cys_pep_sf"/>
</dbReference>
<dbReference type="RefSeq" id="XP_011024366.1">
    <property type="nucleotide sequence ID" value="XM_011026064.1"/>
</dbReference>
<dbReference type="FunFam" id="3.90.70.10:FF:000057">
    <property type="entry name" value="Cysteine protease RD19A"/>
    <property type="match status" value="1"/>
</dbReference>
<dbReference type="Pfam" id="PF08246">
    <property type="entry name" value="Inhibitor_I29"/>
    <property type="match status" value="1"/>
</dbReference>
<dbReference type="InterPro" id="IPR000169">
    <property type="entry name" value="Pept_cys_AS"/>
</dbReference>
<dbReference type="InterPro" id="IPR013128">
    <property type="entry name" value="Peptidase_C1A"/>
</dbReference>
<dbReference type="PRINTS" id="PR00705">
    <property type="entry name" value="PAPAIN"/>
</dbReference>
<keyword evidence="7" id="KW-1015">Disulfide bond</keyword>
<dbReference type="InterPro" id="IPR013201">
    <property type="entry name" value="Prot_inhib_I29"/>
</dbReference>
<dbReference type="Gene3D" id="3.90.70.10">
    <property type="entry name" value="Cysteine proteinases"/>
    <property type="match status" value="1"/>
</dbReference>
<evidence type="ECO:0000256" key="4">
    <source>
        <dbReference type="ARBA" id="ARBA00022801"/>
    </source>
</evidence>
<dbReference type="GO" id="GO:0000323">
    <property type="term" value="C:lytic vacuole"/>
    <property type="evidence" value="ECO:0007669"/>
    <property type="project" value="UniProtKB-ARBA"/>
</dbReference>
<evidence type="ECO:0000256" key="1">
    <source>
        <dbReference type="ARBA" id="ARBA00008455"/>
    </source>
</evidence>
<proteinExistence type="inferred from homology"/>
<name>A0AAJ6U808_POPEU</name>
<dbReference type="InterPro" id="IPR000668">
    <property type="entry name" value="Peptidase_C1A_C"/>
</dbReference>
<evidence type="ECO:0000256" key="9">
    <source>
        <dbReference type="SAM" id="SignalP"/>
    </source>
</evidence>
<evidence type="ECO:0000259" key="10">
    <source>
        <dbReference type="SMART" id="SM00645"/>
    </source>
</evidence>
<evidence type="ECO:0000256" key="3">
    <source>
        <dbReference type="ARBA" id="ARBA00022729"/>
    </source>
</evidence>
<keyword evidence="2" id="KW-0645">Protease</keyword>
<dbReference type="GeneID" id="105125550"/>
<dbReference type="PROSITE" id="PS00139">
    <property type="entry name" value="THIOL_PROTEASE_CYS"/>
    <property type="match status" value="1"/>
</dbReference>
<evidence type="ECO:0000256" key="8">
    <source>
        <dbReference type="ARBA" id="ARBA00023180"/>
    </source>
</evidence>
<dbReference type="SMART" id="SM00645">
    <property type="entry name" value="Pept_C1"/>
    <property type="match status" value="1"/>
</dbReference>
<dbReference type="Proteomes" id="UP000694918">
    <property type="component" value="Unplaced"/>
</dbReference>
<evidence type="ECO:0000256" key="2">
    <source>
        <dbReference type="ARBA" id="ARBA00022670"/>
    </source>
</evidence>
<dbReference type="GO" id="GO:0008234">
    <property type="term" value="F:cysteine-type peptidase activity"/>
    <property type="evidence" value="ECO:0007669"/>
    <property type="project" value="UniProtKB-KW"/>
</dbReference>
<keyword evidence="5" id="KW-0788">Thiol protease</keyword>
<keyword evidence="4" id="KW-0378">Hydrolase</keyword>
<accession>A0AAJ6U808</accession>
<dbReference type="PROSITE" id="PS00640">
    <property type="entry name" value="THIOL_PROTEASE_ASN"/>
    <property type="match status" value="1"/>
</dbReference>
<dbReference type="InterPro" id="IPR025661">
    <property type="entry name" value="Pept_asp_AS"/>
</dbReference>
<evidence type="ECO:0000256" key="5">
    <source>
        <dbReference type="ARBA" id="ARBA00022807"/>
    </source>
</evidence>
<sequence>MIHKTPALTCTAILTLLLTFSPVTVSVTDLYDNPQDPTILQVTDNPTLNNRKFMKNGLNLLGTEEKFKMFIKEHNKEYATREEYVHRFGIFGENLIRAVEHQALDPTAIHGVTPFMDLTEEEFERMYAGVLGGGTVPVEKGSVSFMDASGLPDSFDWREKGAVTDVKMQGSCGSCWAFSTTGSVEGANFIATGKLLNLSEQQLVDCDRVCDKTDKASCDDGCGGGLMTNAYRYLIEAGGLQEESSYPYTGKSGECKFDPEKIAVKVANFTNISVDENQIAANLVHHGPLAIGLNAIFMQTYIGGVSCPLICGKKWLNHGVLLVGYGARGYSILRFGYKPYWIIKNSWGKHWGEKGYYRLCRGHGMCGMDKMVSAVVTKVA</sequence>
<dbReference type="KEGG" id="peu:105125550"/>
<dbReference type="AlphaFoldDB" id="A0AAJ6U808"/>
<dbReference type="PANTHER" id="PTHR12411">
    <property type="entry name" value="CYSTEINE PROTEASE FAMILY C1-RELATED"/>
    <property type="match status" value="1"/>
</dbReference>
<keyword evidence="6" id="KW-0865">Zymogen</keyword>